<evidence type="ECO:0000313" key="9">
    <source>
        <dbReference type="EMBL" id="MUG46704.1"/>
    </source>
</evidence>
<evidence type="ECO:0000256" key="1">
    <source>
        <dbReference type="ARBA" id="ARBA00006865"/>
    </source>
</evidence>
<dbReference type="Gene3D" id="2.60.120.200">
    <property type="match status" value="1"/>
</dbReference>
<dbReference type="Proteomes" id="UP000447876">
    <property type="component" value="Unassembled WGS sequence"/>
</dbReference>
<keyword evidence="3 9" id="KW-0378">Hydrolase</keyword>
<dbReference type="SUPFAM" id="SSF49785">
    <property type="entry name" value="Galactose-binding domain-like"/>
    <property type="match status" value="5"/>
</dbReference>
<feature type="chain" id="PRO_5038555858" evidence="5">
    <location>
        <begin position="22"/>
        <end position="1560"/>
    </location>
</feature>
<accession>A0A7X2Z354</accession>
<dbReference type="GO" id="GO:0004553">
    <property type="term" value="F:hydrolase activity, hydrolyzing O-glycosyl compounds"/>
    <property type="evidence" value="ECO:0007669"/>
    <property type="project" value="InterPro"/>
</dbReference>
<proteinExistence type="inferred from homology"/>
<dbReference type="GO" id="GO:0030246">
    <property type="term" value="F:carbohydrate binding"/>
    <property type="evidence" value="ECO:0007669"/>
    <property type="project" value="InterPro"/>
</dbReference>
<dbReference type="InterPro" id="IPR001119">
    <property type="entry name" value="SLH_dom"/>
</dbReference>
<dbReference type="InterPro" id="IPR003305">
    <property type="entry name" value="CenC_carb-bd"/>
</dbReference>
<sequence>MKRFIAQGLVLCMLFSSFMTAGYASPMKEDSKENDIKGHWAESMLGKWTSVGVLSGYPDGKLHPDQPMSRAEFSKLLQRVFGISGTDQPAFKDVPADAWYASSLEAAAHAGFIKGYEDGTFKPNNSITRTEAAVMMSRAFQLFEIERGMGTDVTGIFSDKSEIRPYSLSAVKELVMAGAIQGYPDGSFRPDRWVTRGEAIVMLDRLAGTLYNKAVTDERKEVLANAVVNSKDVMLRNKEITGNLYLTQGIGNGDVTIENSKVAGVTFINGGGQNSIHIKNTGLAKVVLYNLDHPIRVIMEGESVIQQLILRSPAVLHVDEGAAIQQLMLQKGSSGTVVSGKGEISRVKSEAAGIMVNGKQLEQGKEYSWPSEREALIPADEKGVPAGNTGKETGGLTPSPGNSSPGKGSDPGSRPPDSWSPVIAQGSLPGTAKVTATVSAGNRLAVLVSNKEISSVQAGESLHESSLLIDPYESGTDISGVDSRINKYLGVYEVDQNGKIVRFRQIVLTEANIKPEAWNMVWNDEFEGTDVDTSKWNHVRGGGGYGNNELQNYTDRAKNARIENGNLVIEAHKEDYQGNAYTSAKLTTEGKGDWTYGKFEIRAQMPQGKGIWPAIWMMPTDQNLYSGWPASGEIDIMELLGHEPNKIYGTLHYGLPHEQSQGSYTLPEGATFTDDFHTFAVEWEPGEFRFYVDGVLYSKQNNWFSQNQEEGGEYTYPAPFDRDFFLQLNLAVGGDWPGNPDSTTEFPQKMLVDYVRVYERDGQAYRQPVMPAAKNVVIREPGEDGNYVENGTFEDELNHWVFQPFAPPADLFGGRGSVAVDQGAVKTTIDQEGDVNYAIQLIQAGLPLIKGSTYQLSFDAWSSGDRTMIASLSGPDRSYTRYMDDKTVALTAERQNYTYTFTMNSDTDSNARLEFNMGDAGTLPVWIDEVRLIKIADPDPNIPRSALPSGNLIYNGTFDQGKDRLGFWKIDGPGSADANYYVGSAINDRKLYVKPRTAGQPDELVLSQDRLNLIEGKMYILSFSARAENNVTISARIGSEDKPNLYGEQVFAIGTEPQTYSWIFTMGPVHSSSKLEFGLGALTHRLELDNVSLKEMSPPVVVDGSKRIEAENYSDMKGVQKGEDGLSVGWIDPGDWMQYIIDVKKAGEYRIAYYVASGYEGGGSLTLLAKQGSVYTHTLPVGEIQETDADFKYTWNVANTGDWGIFKLMEQTIQLNEGIQTLQIYAPHVNIDYFTLTDVNQRSFTGNLIRNGTFDADASEWQTYQSDNKSDKLSISAKDGVMQIQLPEIMPENWNQQVYQEGLTLEQGRIYSVTFDVYSTVDRPIQLGVGVVDPSNNYAYTDFLDGNKPTIWLTQVKQQQQFSFVMNHPTETNAKLEFDLGQLTIGGNVYDKAGVIFLDNIRLSSSLIQNGLFGEGTDHWSAYWGDEWNGHSSGSLTQSGGEMVIQIGSAGSQNWNPQISQEGIRLEEGKTYQISLNARASVPRKINIGLGKKLSEDPWHVSYFGTDLSLTTDMQRYTFTFTMKDTTEDHARIDMNVGELEGLGSNTEVILDNIVLVEVD</sequence>
<gene>
    <name evidence="9" type="ORF">GNP95_17085</name>
</gene>
<reference evidence="9 10" key="1">
    <citation type="submission" date="2019-11" db="EMBL/GenBank/DDBJ databases">
        <title>Draft genome sequences of five Paenibacillus species of dairy origin.</title>
        <authorList>
            <person name="Olajide A.M."/>
            <person name="Chen S."/>
            <person name="Lapointe G."/>
        </authorList>
    </citation>
    <scope>NUCLEOTIDE SEQUENCE [LARGE SCALE GENOMIC DNA]</scope>
    <source>
        <strain evidence="9 10">12CR55</strain>
    </source>
</reference>
<evidence type="ECO:0000256" key="2">
    <source>
        <dbReference type="ARBA" id="ARBA00022729"/>
    </source>
</evidence>
<feature type="region of interest" description="Disordered" evidence="4">
    <location>
        <begin position="376"/>
        <end position="426"/>
    </location>
</feature>
<dbReference type="InterPro" id="IPR006584">
    <property type="entry name" value="Cellulose-bd_IV"/>
</dbReference>
<evidence type="ECO:0000259" key="6">
    <source>
        <dbReference type="PROSITE" id="PS51175"/>
    </source>
</evidence>
<evidence type="ECO:0000313" key="10">
    <source>
        <dbReference type="Proteomes" id="UP000447876"/>
    </source>
</evidence>
<dbReference type="PANTHER" id="PTHR10963">
    <property type="entry name" value="GLYCOSYL HYDROLASE-RELATED"/>
    <property type="match status" value="1"/>
</dbReference>
<dbReference type="InterPro" id="IPR005084">
    <property type="entry name" value="CBM6"/>
</dbReference>
<dbReference type="Gene3D" id="2.60.120.260">
    <property type="entry name" value="Galactose-binding domain-like"/>
    <property type="match status" value="5"/>
</dbReference>
<name>A0A7X2Z354_9BACL</name>
<feature type="domain" description="CBM6" evidence="6">
    <location>
        <begin position="1106"/>
        <end position="1237"/>
    </location>
</feature>
<dbReference type="InterPro" id="IPR040751">
    <property type="entry name" value="SbsC_C"/>
</dbReference>
<protein>
    <submittedName>
        <fullName evidence="9">Family 16 glycosylhydrolase</fullName>
    </submittedName>
</protein>
<dbReference type="CDD" id="cd04080">
    <property type="entry name" value="CBM6_cellulase-like"/>
    <property type="match status" value="1"/>
</dbReference>
<dbReference type="PROSITE" id="PS51762">
    <property type="entry name" value="GH16_2"/>
    <property type="match status" value="1"/>
</dbReference>
<feature type="signal peptide" evidence="5">
    <location>
        <begin position="1"/>
        <end position="21"/>
    </location>
</feature>
<dbReference type="SUPFAM" id="SSF49899">
    <property type="entry name" value="Concanavalin A-like lectins/glucanases"/>
    <property type="match status" value="1"/>
</dbReference>
<feature type="domain" description="SLH" evidence="7">
    <location>
        <begin position="28"/>
        <end position="86"/>
    </location>
</feature>
<dbReference type="OrthoDB" id="9809583at2"/>
<comment type="similarity">
    <text evidence="1">Belongs to the glycosyl hydrolase 16 family.</text>
</comment>
<evidence type="ECO:0000259" key="8">
    <source>
        <dbReference type="PROSITE" id="PS51762"/>
    </source>
</evidence>
<evidence type="ECO:0000256" key="3">
    <source>
        <dbReference type="ARBA" id="ARBA00022801"/>
    </source>
</evidence>
<dbReference type="InterPro" id="IPR050546">
    <property type="entry name" value="Glycosyl_Hydrlase_16"/>
</dbReference>
<dbReference type="CDD" id="cd08023">
    <property type="entry name" value="GH16_laminarinase_like"/>
    <property type="match status" value="1"/>
</dbReference>
<dbReference type="Pfam" id="PF00722">
    <property type="entry name" value="Glyco_hydro_16"/>
    <property type="match status" value="1"/>
</dbReference>
<dbReference type="InterPro" id="IPR000757">
    <property type="entry name" value="Beta-glucanase-like"/>
</dbReference>
<dbReference type="Pfam" id="PF18316">
    <property type="entry name" value="S-l_SbsC_C"/>
    <property type="match status" value="1"/>
</dbReference>
<dbReference type="PANTHER" id="PTHR10963:SF55">
    <property type="entry name" value="GLYCOSIDE HYDROLASE FAMILY 16 PROTEIN"/>
    <property type="match status" value="1"/>
</dbReference>
<comment type="caution">
    <text evidence="9">The sequence shown here is derived from an EMBL/GenBank/DDBJ whole genome shotgun (WGS) entry which is preliminary data.</text>
</comment>
<dbReference type="GO" id="GO:0005975">
    <property type="term" value="P:carbohydrate metabolic process"/>
    <property type="evidence" value="ECO:0007669"/>
    <property type="project" value="InterPro"/>
</dbReference>
<dbReference type="PROSITE" id="PS51272">
    <property type="entry name" value="SLH"/>
    <property type="match status" value="3"/>
</dbReference>
<evidence type="ECO:0000256" key="4">
    <source>
        <dbReference type="SAM" id="MobiDB-lite"/>
    </source>
</evidence>
<dbReference type="InterPro" id="IPR013320">
    <property type="entry name" value="ConA-like_dom_sf"/>
</dbReference>
<feature type="domain" description="GH16" evidence="8">
    <location>
        <begin position="494"/>
        <end position="763"/>
    </location>
</feature>
<evidence type="ECO:0000259" key="7">
    <source>
        <dbReference type="PROSITE" id="PS51272"/>
    </source>
</evidence>
<dbReference type="Pfam" id="PF03422">
    <property type="entry name" value="CBM_6"/>
    <property type="match status" value="1"/>
</dbReference>
<feature type="domain" description="SLH" evidence="7">
    <location>
        <begin position="154"/>
        <end position="217"/>
    </location>
</feature>
<dbReference type="Pfam" id="PF00395">
    <property type="entry name" value="SLH"/>
    <property type="match status" value="3"/>
</dbReference>
<evidence type="ECO:0000256" key="5">
    <source>
        <dbReference type="SAM" id="SignalP"/>
    </source>
</evidence>
<dbReference type="InterPro" id="IPR008979">
    <property type="entry name" value="Galactose-bd-like_sf"/>
</dbReference>
<dbReference type="PROSITE" id="PS51175">
    <property type="entry name" value="CBM6"/>
    <property type="match status" value="1"/>
</dbReference>
<keyword evidence="2 5" id="KW-0732">Signal</keyword>
<feature type="domain" description="SLH" evidence="7">
    <location>
        <begin position="87"/>
        <end position="150"/>
    </location>
</feature>
<dbReference type="Pfam" id="PF02018">
    <property type="entry name" value="CBM_4_9"/>
    <property type="match status" value="4"/>
</dbReference>
<feature type="compositionally biased region" description="Low complexity" evidence="4">
    <location>
        <begin position="398"/>
        <end position="421"/>
    </location>
</feature>
<organism evidence="9 10">
    <name type="scientific">Paenibacillus woosongensis</name>
    <dbReference type="NCBI Taxonomy" id="307580"/>
    <lineage>
        <taxon>Bacteria</taxon>
        <taxon>Bacillati</taxon>
        <taxon>Bacillota</taxon>
        <taxon>Bacilli</taxon>
        <taxon>Bacillales</taxon>
        <taxon>Paenibacillaceae</taxon>
        <taxon>Paenibacillus</taxon>
    </lineage>
</organism>
<dbReference type="EMBL" id="WNZW01000007">
    <property type="protein sequence ID" value="MUG46704.1"/>
    <property type="molecule type" value="Genomic_DNA"/>
</dbReference>
<dbReference type="SMART" id="SM00606">
    <property type="entry name" value="CBD_IV"/>
    <property type="match status" value="1"/>
</dbReference>